<dbReference type="Gene3D" id="3.30.430.20">
    <property type="entry name" value="Gnk2 domain, C-X8-C-X2-C motif"/>
    <property type="match status" value="2"/>
</dbReference>
<keyword evidence="22" id="KW-1185">Reference proteome</keyword>
<feature type="transmembrane region" description="Helical" evidence="17">
    <location>
        <begin position="293"/>
        <end position="317"/>
    </location>
</feature>
<dbReference type="FunFam" id="3.30.430.20:FF:000004">
    <property type="entry name" value="Receptor-like serine-threonine protein kinase"/>
    <property type="match status" value="1"/>
</dbReference>
<dbReference type="Pfam" id="PF01657">
    <property type="entry name" value="Stress-antifung"/>
    <property type="match status" value="2"/>
</dbReference>
<evidence type="ECO:0000259" key="20">
    <source>
        <dbReference type="PROSITE" id="PS51473"/>
    </source>
</evidence>
<dbReference type="PROSITE" id="PS00108">
    <property type="entry name" value="PROTEIN_KINASE_ST"/>
    <property type="match status" value="1"/>
</dbReference>
<dbReference type="InterPro" id="IPR008271">
    <property type="entry name" value="Ser/Thr_kinase_AS"/>
</dbReference>
<evidence type="ECO:0000256" key="13">
    <source>
        <dbReference type="ARBA" id="ARBA00023157"/>
    </source>
</evidence>
<evidence type="ECO:0000256" key="3">
    <source>
        <dbReference type="ARBA" id="ARBA00022679"/>
    </source>
</evidence>
<dbReference type="InterPro" id="IPR001245">
    <property type="entry name" value="Ser-Thr/Tyr_kinase_cat_dom"/>
</dbReference>
<keyword evidence="4 17" id="KW-0812">Transmembrane</keyword>
<dbReference type="CDD" id="cd14066">
    <property type="entry name" value="STKc_IRAK"/>
    <property type="match status" value="1"/>
</dbReference>
<evidence type="ECO:0000259" key="19">
    <source>
        <dbReference type="PROSITE" id="PS50011"/>
    </source>
</evidence>
<dbReference type="Gene3D" id="1.10.510.10">
    <property type="entry name" value="Transferase(Phosphotransferase) domain 1"/>
    <property type="match status" value="1"/>
</dbReference>
<keyword evidence="12 17" id="KW-0472">Membrane</keyword>
<feature type="domain" description="Gnk2-homologous" evidence="20">
    <location>
        <begin position="28"/>
        <end position="132"/>
    </location>
</feature>
<protein>
    <submittedName>
        <fullName evidence="21">Uncharacterized protein</fullName>
    </submittedName>
</protein>
<keyword evidence="13" id="KW-1015">Disulfide bond</keyword>
<feature type="signal peptide" evidence="18">
    <location>
        <begin position="1"/>
        <end position="28"/>
    </location>
</feature>
<dbReference type="SMART" id="SM00220">
    <property type="entry name" value="S_TKc"/>
    <property type="match status" value="1"/>
</dbReference>
<keyword evidence="10 15" id="KW-0067">ATP-binding</keyword>
<dbReference type="PANTHER" id="PTHR27002:SF18">
    <property type="entry name" value="OS11G0549300 PROTEIN"/>
    <property type="match status" value="1"/>
</dbReference>
<dbReference type="AlphaFoldDB" id="A0A835E6K1"/>
<dbReference type="GO" id="GO:0005886">
    <property type="term" value="C:plasma membrane"/>
    <property type="evidence" value="ECO:0007669"/>
    <property type="project" value="TreeGrafter"/>
</dbReference>
<feature type="domain" description="Protein kinase" evidence="19">
    <location>
        <begin position="357"/>
        <end position="643"/>
    </location>
</feature>
<evidence type="ECO:0000256" key="17">
    <source>
        <dbReference type="SAM" id="Phobius"/>
    </source>
</evidence>
<keyword evidence="6" id="KW-0677">Repeat</keyword>
<evidence type="ECO:0000256" key="7">
    <source>
        <dbReference type="ARBA" id="ARBA00022741"/>
    </source>
</evidence>
<dbReference type="InterPro" id="IPR011009">
    <property type="entry name" value="Kinase-like_dom_sf"/>
</dbReference>
<evidence type="ECO:0000256" key="12">
    <source>
        <dbReference type="ARBA" id="ARBA00023136"/>
    </source>
</evidence>
<dbReference type="SUPFAM" id="SSF56112">
    <property type="entry name" value="Protein kinase-like (PK-like)"/>
    <property type="match status" value="1"/>
</dbReference>
<dbReference type="EMBL" id="JACEFO010002272">
    <property type="protein sequence ID" value="KAF8669164.1"/>
    <property type="molecule type" value="Genomic_DNA"/>
</dbReference>
<evidence type="ECO:0000256" key="9">
    <source>
        <dbReference type="ARBA" id="ARBA00022821"/>
    </source>
</evidence>
<organism evidence="21 22">
    <name type="scientific">Digitaria exilis</name>
    <dbReference type="NCBI Taxonomy" id="1010633"/>
    <lineage>
        <taxon>Eukaryota</taxon>
        <taxon>Viridiplantae</taxon>
        <taxon>Streptophyta</taxon>
        <taxon>Embryophyta</taxon>
        <taxon>Tracheophyta</taxon>
        <taxon>Spermatophyta</taxon>
        <taxon>Magnoliopsida</taxon>
        <taxon>Liliopsida</taxon>
        <taxon>Poales</taxon>
        <taxon>Poaceae</taxon>
        <taxon>PACMAD clade</taxon>
        <taxon>Panicoideae</taxon>
        <taxon>Panicodae</taxon>
        <taxon>Paniceae</taxon>
        <taxon>Anthephorinae</taxon>
        <taxon>Digitaria</taxon>
    </lineage>
</organism>
<dbReference type="FunFam" id="3.30.430.20:FF:000006">
    <property type="entry name" value="Receptor-like serine-threonine protein kinase"/>
    <property type="match status" value="1"/>
</dbReference>
<keyword evidence="2" id="KW-0723">Serine/threonine-protein kinase</keyword>
<evidence type="ECO:0000256" key="15">
    <source>
        <dbReference type="PROSITE-ProRule" id="PRU10141"/>
    </source>
</evidence>
<evidence type="ECO:0000256" key="11">
    <source>
        <dbReference type="ARBA" id="ARBA00022989"/>
    </source>
</evidence>
<dbReference type="PROSITE" id="PS50011">
    <property type="entry name" value="PROTEIN_KINASE_DOM"/>
    <property type="match status" value="1"/>
</dbReference>
<dbReference type="PROSITE" id="PS00107">
    <property type="entry name" value="PROTEIN_KINASE_ATP"/>
    <property type="match status" value="1"/>
</dbReference>
<evidence type="ECO:0000256" key="16">
    <source>
        <dbReference type="SAM" id="MobiDB-lite"/>
    </source>
</evidence>
<evidence type="ECO:0000256" key="10">
    <source>
        <dbReference type="ARBA" id="ARBA00022840"/>
    </source>
</evidence>
<evidence type="ECO:0000256" key="1">
    <source>
        <dbReference type="ARBA" id="ARBA00004167"/>
    </source>
</evidence>
<dbReference type="CDD" id="cd23509">
    <property type="entry name" value="Gnk2-like"/>
    <property type="match status" value="2"/>
</dbReference>
<keyword evidence="14" id="KW-0325">Glycoprotein</keyword>
<feature type="domain" description="Gnk2-homologous" evidence="20">
    <location>
        <begin position="139"/>
        <end position="247"/>
    </location>
</feature>
<evidence type="ECO:0000256" key="18">
    <source>
        <dbReference type="SAM" id="SignalP"/>
    </source>
</evidence>
<keyword evidence="7 15" id="KW-0547">Nucleotide-binding</keyword>
<dbReference type="GO" id="GO:0005524">
    <property type="term" value="F:ATP binding"/>
    <property type="evidence" value="ECO:0007669"/>
    <property type="project" value="UniProtKB-UniRule"/>
</dbReference>
<evidence type="ECO:0000256" key="4">
    <source>
        <dbReference type="ARBA" id="ARBA00022692"/>
    </source>
</evidence>
<feature type="region of interest" description="Disordered" evidence="16">
    <location>
        <begin position="265"/>
        <end position="287"/>
    </location>
</feature>
<keyword evidence="8" id="KW-0418">Kinase</keyword>
<dbReference type="PANTHER" id="PTHR27002">
    <property type="entry name" value="RECEPTOR-LIKE SERINE/THREONINE-PROTEIN KINASE SD1-8"/>
    <property type="match status" value="1"/>
</dbReference>
<evidence type="ECO:0000256" key="6">
    <source>
        <dbReference type="ARBA" id="ARBA00022737"/>
    </source>
</evidence>
<keyword evidence="3" id="KW-0808">Transferase</keyword>
<dbReference type="InterPro" id="IPR002902">
    <property type="entry name" value="GNK2"/>
</dbReference>
<keyword evidence="5 18" id="KW-0732">Signal</keyword>
<dbReference type="Pfam" id="PF07714">
    <property type="entry name" value="PK_Tyr_Ser-Thr"/>
    <property type="match status" value="1"/>
</dbReference>
<dbReference type="OrthoDB" id="4062651at2759"/>
<sequence>MDTAARGAFLHLLVLTSLLLLLASRAAAQPWQACGNTGKYTANSTYGSNLATLTKALPTNASRSGTLFATGTVGAIPNTVYALALCRGDINATACGSCVATGFQDAQQLCAYDKDAALYYNECYLRFSNENFLASTTNNDDPMILLNSQNVSSPVKVFDAAVHVLINATSDYAAANATRLFATGEEAFDTTDPTIYGLSQCTPDMSPANCRSCLGGIISLMPQFLSGSQGGRIIRMRCNFRYEVYSFFSGTPSLRLPVPFTAAAAPAPSPTPVNVTPTATPPAPGRSRNKTGVAVAIVVPIVAAVLAISTICICFLWKRRRSAREQTPCYGTNAPDIESIDSLLLDISTLRAATDNFAESNMLGEGGFGAVYKGVLPDGQEIAVKRLSQSSGQGIQELKTELAFVAKLQHRNLVRLVGVCLQEHEKLLVYEYMPNRSIDTILFDNEKSKELDWGKRVKIINGIARGLQYLHEDSQLKIIHRDLKASNVLLDSDYTPKISDFGLARLFGRDQSREVTNRVVGTYGYMAPEYAMRGHYSIKSDVFSFGILILEILTGRRSSGSINIEQSIDLLSIVWEHWTTGTIVEIMDPSLRGKAPAEQMLKCVHIGLLCVQDNPVDRPMMSTVNVMLSSGTVSLQAPLKPVFFIPNNGHYSTDYSEAYPVSRTTGDGKSGAFSVNEVSITELEPR</sequence>
<dbReference type="FunFam" id="1.10.510.10:FF:000129">
    <property type="entry name" value="cysteine-rich receptor-like protein kinase 10"/>
    <property type="match status" value="1"/>
</dbReference>
<comment type="caution">
    <text evidence="21">The sequence shown here is derived from an EMBL/GenBank/DDBJ whole genome shotgun (WGS) entry which is preliminary data.</text>
</comment>
<keyword evidence="9" id="KW-0611">Plant defense</keyword>
<evidence type="ECO:0000256" key="5">
    <source>
        <dbReference type="ARBA" id="ARBA00022729"/>
    </source>
</evidence>
<proteinExistence type="predicted"/>
<dbReference type="InterPro" id="IPR017441">
    <property type="entry name" value="Protein_kinase_ATP_BS"/>
</dbReference>
<dbReference type="FunFam" id="3.30.200.20:FF:000142">
    <property type="entry name" value="Cysteine-rich receptor-like protein kinase 10"/>
    <property type="match status" value="1"/>
</dbReference>
<accession>A0A835E6K1</accession>
<evidence type="ECO:0000256" key="8">
    <source>
        <dbReference type="ARBA" id="ARBA00022777"/>
    </source>
</evidence>
<dbReference type="Proteomes" id="UP000636709">
    <property type="component" value="Unassembled WGS sequence"/>
</dbReference>
<dbReference type="PROSITE" id="PS51473">
    <property type="entry name" value="GNK2"/>
    <property type="match status" value="2"/>
</dbReference>
<reference evidence="21" key="1">
    <citation type="submission" date="2020-07" db="EMBL/GenBank/DDBJ databases">
        <title>Genome sequence and genetic diversity analysis of an under-domesticated orphan crop, white fonio (Digitaria exilis).</title>
        <authorList>
            <person name="Bennetzen J.L."/>
            <person name="Chen S."/>
            <person name="Ma X."/>
            <person name="Wang X."/>
            <person name="Yssel A.E.J."/>
            <person name="Chaluvadi S.R."/>
            <person name="Johnson M."/>
            <person name="Gangashetty P."/>
            <person name="Hamidou F."/>
            <person name="Sanogo M.D."/>
            <person name="Zwaenepoel A."/>
            <person name="Wallace J."/>
            <person name="Van De Peer Y."/>
            <person name="Van Deynze A."/>
        </authorList>
    </citation>
    <scope>NUCLEOTIDE SEQUENCE</scope>
    <source>
        <tissue evidence="21">Leaves</tissue>
    </source>
</reference>
<comment type="subcellular location">
    <subcellularLocation>
        <location evidence="1">Membrane</location>
        <topology evidence="1">Single-pass membrane protein</topology>
    </subcellularLocation>
</comment>
<evidence type="ECO:0000256" key="2">
    <source>
        <dbReference type="ARBA" id="ARBA00022527"/>
    </source>
</evidence>
<feature type="compositionally biased region" description="Low complexity" evidence="16">
    <location>
        <begin position="265"/>
        <end position="278"/>
    </location>
</feature>
<keyword evidence="11 17" id="KW-1133">Transmembrane helix</keyword>
<feature type="chain" id="PRO_5032920138" evidence="18">
    <location>
        <begin position="29"/>
        <end position="686"/>
    </location>
</feature>
<feature type="binding site" evidence="15">
    <location>
        <position position="385"/>
    </location>
    <ligand>
        <name>ATP</name>
        <dbReference type="ChEBI" id="CHEBI:30616"/>
    </ligand>
</feature>
<dbReference type="GO" id="GO:0042742">
    <property type="term" value="P:defense response to bacterium"/>
    <property type="evidence" value="ECO:0007669"/>
    <property type="project" value="UniProtKB-ARBA"/>
</dbReference>
<dbReference type="InterPro" id="IPR000719">
    <property type="entry name" value="Prot_kinase_dom"/>
</dbReference>
<evidence type="ECO:0000256" key="14">
    <source>
        <dbReference type="ARBA" id="ARBA00023180"/>
    </source>
</evidence>
<dbReference type="GO" id="GO:0004674">
    <property type="term" value="F:protein serine/threonine kinase activity"/>
    <property type="evidence" value="ECO:0007669"/>
    <property type="project" value="UniProtKB-KW"/>
</dbReference>
<dbReference type="InterPro" id="IPR038408">
    <property type="entry name" value="GNK2_sf"/>
</dbReference>
<dbReference type="Gene3D" id="3.30.200.20">
    <property type="entry name" value="Phosphorylase Kinase, domain 1"/>
    <property type="match status" value="1"/>
</dbReference>
<gene>
    <name evidence="21" type="ORF">HU200_051491</name>
</gene>
<evidence type="ECO:0000313" key="22">
    <source>
        <dbReference type="Proteomes" id="UP000636709"/>
    </source>
</evidence>
<name>A0A835E6K1_9POAL</name>
<evidence type="ECO:0000313" key="21">
    <source>
        <dbReference type="EMBL" id="KAF8669164.1"/>
    </source>
</evidence>